<keyword evidence="2" id="KW-1133">Transmembrane helix</keyword>
<protein>
    <submittedName>
        <fullName evidence="3">Uncharacterized protein</fullName>
    </submittedName>
</protein>
<keyword evidence="2" id="KW-0812">Transmembrane</keyword>
<dbReference type="EMBL" id="LWGR01000021">
    <property type="protein sequence ID" value="KZM68189.1"/>
    <property type="molecule type" value="Genomic_DNA"/>
</dbReference>
<comment type="caution">
    <text evidence="3">The sequence shown here is derived from an EMBL/GenBank/DDBJ whole genome shotgun (WGS) entry which is preliminary data.</text>
</comment>
<dbReference type="Proteomes" id="UP000076512">
    <property type="component" value="Unassembled WGS sequence"/>
</dbReference>
<feature type="transmembrane region" description="Helical" evidence="2">
    <location>
        <begin position="34"/>
        <end position="54"/>
    </location>
</feature>
<name>A0A164H4D7_9NOCA</name>
<evidence type="ECO:0000313" key="3">
    <source>
        <dbReference type="EMBL" id="KZM68189.1"/>
    </source>
</evidence>
<keyword evidence="4" id="KW-1185">Reference proteome</keyword>
<feature type="region of interest" description="Disordered" evidence="1">
    <location>
        <begin position="1"/>
        <end position="27"/>
    </location>
</feature>
<reference evidence="3 4" key="1">
    <citation type="submission" date="2016-04" db="EMBL/GenBank/DDBJ databases">
        <authorList>
            <person name="Evans L.H."/>
            <person name="Alamgir A."/>
            <person name="Owens N."/>
            <person name="Weber N.D."/>
            <person name="Virtaneva K."/>
            <person name="Barbian K."/>
            <person name="Babar A."/>
            <person name="Rosenke K."/>
        </authorList>
    </citation>
    <scope>NUCLEOTIDE SEQUENCE [LARGE SCALE GENOMIC DNA]</scope>
    <source>
        <strain evidence="3 4">IFM 0406</strain>
    </source>
</reference>
<evidence type="ECO:0000256" key="1">
    <source>
        <dbReference type="SAM" id="MobiDB-lite"/>
    </source>
</evidence>
<dbReference type="AlphaFoldDB" id="A0A164H4D7"/>
<dbReference type="OrthoDB" id="4570094at2"/>
<gene>
    <name evidence="3" type="ORF">AWN90_09665</name>
</gene>
<dbReference type="RefSeq" id="WP_067579566.1">
    <property type="nucleotide sequence ID" value="NZ_JABMCZ010000002.1"/>
</dbReference>
<accession>A0A164H4D7</accession>
<proteinExistence type="predicted"/>
<organism evidence="3 4">
    <name type="scientific">Nocardia terpenica</name>
    <dbReference type="NCBI Taxonomy" id="455432"/>
    <lineage>
        <taxon>Bacteria</taxon>
        <taxon>Bacillati</taxon>
        <taxon>Actinomycetota</taxon>
        <taxon>Actinomycetes</taxon>
        <taxon>Mycobacteriales</taxon>
        <taxon>Nocardiaceae</taxon>
        <taxon>Nocardia</taxon>
    </lineage>
</organism>
<sequence length="103" mass="10958">MTSTNPGVDATGKQPRHGADNTTPRTASQADADIAALAIPAIVLGVAMLIAAFAGMDRIPGWADEIGAVLVYLAFFLYMSVAGRLTWWGSDTLIAQIRRKRGR</sequence>
<feature type="transmembrane region" description="Helical" evidence="2">
    <location>
        <begin position="66"/>
        <end position="87"/>
    </location>
</feature>
<evidence type="ECO:0000256" key="2">
    <source>
        <dbReference type="SAM" id="Phobius"/>
    </source>
</evidence>
<keyword evidence="2" id="KW-0472">Membrane</keyword>
<evidence type="ECO:0000313" key="4">
    <source>
        <dbReference type="Proteomes" id="UP000076512"/>
    </source>
</evidence>